<evidence type="ECO:0000313" key="8">
    <source>
        <dbReference type="Proteomes" id="UP000182658"/>
    </source>
</evidence>
<dbReference type="GO" id="GO:0005948">
    <property type="term" value="C:acetolactate synthase complex"/>
    <property type="evidence" value="ECO:0007669"/>
    <property type="project" value="TreeGrafter"/>
</dbReference>
<dbReference type="Pfam" id="PF02775">
    <property type="entry name" value="TPP_enzyme_C"/>
    <property type="match status" value="1"/>
</dbReference>
<organism evidence="7 8">
    <name type="scientific">Coniochaeta ligniaria NRRL 30616</name>
    <dbReference type="NCBI Taxonomy" id="1408157"/>
    <lineage>
        <taxon>Eukaryota</taxon>
        <taxon>Fungi</taxon>
        <taxon>Dikarya</taxon>
        <taxon>Ascomycota</taxon>
        <taxon>Pezizomycotina</taxon>
        <taxon>Sordariomycetes</taxon>
        <taxon>Sordariomycetidae</taxon>
        <taxon>Coniochaetales</taxon>
        <taxon>Coniochaetaceae</taxon>
        <taxon>Coniochaeta</taxon>
    </lineage>
</organism>
<dbReference type="InterPro" id="IPR011766">
    <property type="entry name" value="TPP_enzyme_TPP-bd"/>
</dbReference>
<dbReference type="GO" id="GO:0030976">
    <property type="term" value="F:thiamine pyrophosphate binding"/>
    <property type="evidence" value="ECO:0007669"/>
    <property type="project" value="InterPro"/>
</dbReference>
<dbReference type="GO" id="GO:0034077">
    <property type="term" value="P:butanediol metabolic process"/>
    <property type="evidence" value="ECO:0007669"/>
    <property type="project" value="InterPro"/>
</dbReference>
<dbReference type="Pfam" id="PF00205">
    <property type="entry name" value="TPP_enzyme_M"/>
    <property type="match status" value="1"/>
</dbReference>
<dbReference type="InterPro" id="IPR012001">
    <property type="entry name" value="Thiamin_PyroP_enz_TPP-bd_dom"/>
</dbReference>
<dbReference type="CDD" id="cd07035">
    <property type="entry name" value="TPP_PYR_POX_like"/>
    <property type="match status" value="1"/>
</dbReference>
<accession>A0A1J7K3S6</accession>
<dbReference type="SUPFAM" id="SSF52467">
    <property type="entry name" value="DHS-like NAD/FAD-binding domain"/>
    <property type="match status" value="1"/>
</dbReference>
<comment type="similarity">
    <text evidence="1 3">Belongs to the TPP enzyme family.</text>
</comment>
<dbReference type="FunFam" id="3.40.50.970:FF:000007">
    <property type="entry name" value="Acetolactate synthase"/>
    <property type="match status" value="1"/>
</dbReference>
<feature type="domain" description="Thiamine pyrophosphate enzyme N-terminal TPP-binding" evidence="6">
    <location>
        <begin position="7"/>
        <end position="115"/>
    </location>
</feature>
<dbReference type="GO" id="GO:0000287">
    <property type="term" value="F:magnesium ion binding"/>
    <property type="evidence" value="ECO:0007669"/>
    <property type="project" value="InterPro"/>
</dbReference>
<dbReference type="Proteomes" id="UP000182658">
    <property type="component" value="Unassembled WGS sequence"/>
</dbReference>
<name>A0A1J7K3S6_9PEZI</name>
<dbReference type="SUPFAM" id="SSF52518">
    <property type="entry name" value="Thiamin diphosphate-binding fold (THDP-binding)"/>
    <property type="match status" value="2"/>
</dbReference>
<dbReference type="NCBIfam" id="TIGR02418">
    <property type="entry name" value="acolac_catab"/>
    <property type="match status" value="1"/>
</dbReference>
<evidence type="ECO:0000259" key="5">
    <source>
        <dbReference type="Pfam" id="PF02775"/>
    </source>
</evidence>
<dbReference type="InterPro" id="IPR029061">
    <property type="entry name" value="THDP-binding"/>
</dbReference>
<evidence type="ECO:0000259" key="4">
    <source>
        <dbReference type="Pfam" id="PF00205"/>
    </source>
</evidence>
<dbReference type="InterPro" id="IPR012782">
    <property type="entry name" value="Acetolactate_synth_catblc"/>
</dbReference>
<dbReference type="GO" id="GO:0009097">
    <property type="term" value="P:isoleucine biosynthetic process"/>
    <property type="evidence" value="ECO:0007669"/>
    <property type="project" value="TreeGrafter"/>
</dbReference>
<dbReference type="GO" id="GO:0050660">
    <property type="term" value="F:flavin adenine dinucleotide binding"/>
    <property type="evidence" value="ECO:0007669"/>
    <property type="project" value="TreeGrafter"/>
</dbReference>
<evidence type="ECO:0000256" key="2">
    <source>
        <dbReference type="ARBA" id="ARBA00023052"/>
    </source>
</evidence>
<dbReference type="AlphaFoldDB" id="A0A1J7K3S6"/>
<dbReference type="PANTHER" id="PTHR18968:SF129">
    <property type="entry name" value="ACETOLACTATE SYNTHASE"/>
    <property type="match status" value="1"/>
</dbReference>
<dbReference type="InParanoid" id="A0A1J7K3S6"/>
<dbReference type="OrthoDB" id="10006023at2759"/>
<dbReference type="NCBIfam" id="NF006378">
    <property type="entry name" value="PRK08617.1"/>
    <property type="match status" value="1"/>
</dbReference>
<keyword evidence="2 3" id="KW-0786">Thiamine pyrophosphate</keyword>
<evidence type="ECO:0000256" key="3">
    <source>
        <dbReference type="RuleBase" id="RU362132"/>
    </source>
</evidence>
<dbReference type="Pfam" id="PF02776">
    <property type="entry name" value="TPP_enzyme_N"/>
    <property type="match status" value="1"/>
</dbReference>
<dbReference type="EMBL" id="KV875093">
    <property type="protein sequence ID" value="OIW34834.1"/>
    <property type="molecule type" value="Genomic_DNA"/>
</dbReference>
<feature type="domain" description="Thiamine pyrophosphate enzyme central" evidence="4">
    <location>
        <begin position="196"/>
        <end position="337"/>
    </location>
</feature>
<dbReference type="GO" id="GO:0003984">
    <property type="term" value="F:acetolactate synthase activity"/>
    <property type="evidence" value="ECO:0007669"/>
    <property type="project" value="InterPro"/>
</dbReference>
<dbReference type="Gene3D" id="3.40.50.1220">
    <property type="entry name" value="TPP-binding domain"/>
    <property type="match status" value="1"/>
</dbReference>
<gene>
    <name evidence="7" type="ORF">CONLIGDRAFT_639169</name>
</gene>
<reference evidence="7 8" key="1">
    <citation type="submission" date="2016-10" db="EMBL/GenBank/DDBJ databases">
        <title>Draft genome sequence of Coniochaeta ligniaria NRRL30616, a lignocellulolytic fungus for bioabatement of inhibitors in plant biomass hydrolysates.</title>
        <authorList>
            <consortium name="DOE Joint Genome Institute"/>
            <person name="Jimenez D.J."/>
            <person name="Hector R.E."/>
            <person name="Riley R."/>
            <person name="Sun H."/>
            <person name="Grigoriev I.V."/>
            <person name="Van Elsas J.D."/>
            <person name="Nichols N.N."/>
        </authorList>
    </citation>
    <scope>NUCLEOTIDE SEQUENCE [LARGE SCALE GENOMIC DNA]</scope>
    <source>
        <strain evidence="7 8">NRRL 30616</strain>
    </source>
</reference>
<dbReference type="InterPro" id="IPR029035">
    <property type="entry name" value="DHS-like_NAD/FAD-binding_dom"/>
</dbReference>
<dbReference type="PANTHER" id="PTHR18968">
    <property type="entry name" value="THIAMINE PYROPHOSPHATE ENZYMES"/>
    <property type="match status" value="1"/>
</dbReference>
<keyword evidence="8" id="KW-1185">Reference proteome</keyword>
<dbReference type="InterPro" id="IPR012000">
    <property type="entry name" value="Thiamin_PyroP_enz_cen_dom"/>
</dbReference>
<evidence type="ECO:0000313" key="7">
    <source>
        <dbReference type="EMBL" id="OIW34834.1"/>
    </source>
</evidence>
<dbReference type="STRING" id="1408157.A0A1J7K3S6"/>
<feature type="domain" description="Thiamine pyrophosphate enzyme TPP-binding" evidence="5">
    <location>
        <begin position="401"/>
        <end position="550"/>
    </location>
</feature>
<sequence length="570" mass="60977">MTGTETVQIAVDSLLAAGVKYVFGVPGAKIDSLFNALLDHPEIRLVVCRHEQNAAFIAGAVGKLTGRPGVCIVTSGPGTSNLVTGLVTANDEGMPLVAIAGTVKRVQAAKRTHQSLRASELLAPVTKKVVAVVVADQVAELMLDAFRVATTQPQGATAISLPIDVMTAGMTSAIPAFPASAFRPPEYGSSPEESLRTAARMIEAAKFPVLFLGARAADRLHVEAVHAFLRKFPVPVVETFQAAGAISKELVHLFFGRVGLFRNQPGDKIFMLLSLLRARADLVIAVGYDQAEYDANQWNPDNRFNILHLDFIPADIGHNYSPKLELIGSPAANIQALTKLLTAVARPQDTPDAKSILADMHSWESSPEASPNPAAGGPVQPLHFIKHLQSKIDTTTTVACDVGSVYIYFSRYFYSYAPKTFLVSNAQQTLGVALPWAIAASLCQTPRCSRKVVSVSGDGGFLFSGQELATAVKEGCNITHFVWNDGKYNMVEFQEVDKYGRSAGVDLGGVDFAAYAEAFGALGLRVTSSAELEAVMERALGYEGVCVVDVAIDYSRNHELMANVIADDIL</sequence>
<evidence type="ECO:0000256" key="1">
    <source>
        <dbReference type="ARBA" id="ARBA00007812"/>
    </source>
</evidence>
<dbReference type="GO" id="GO:0009099">
    <property type="term" value="P:L-valine biosynthetic process"/>
    <property type="evidence" value="ECO:0007669"/>
    <property type="project" value="TreeGrafter"/>
</dbReference>
<evidence type="ECO:0000259" key="6">
    <source>
        <dbReference type="Pfam" id="PF02776"/>
    </source>
</evidence>
<proteinExistence type="inferred from homology"/>
<protein>
    <submittedName>
        <fullName evidence="7">Acetolactate synthase</fullName>
    </submittedName>
</protein>
<dbReference type="InterPro" id="IPR045229">
    <property type="entry name" value="TPP_enz"/>
</dbReference>
<dbReference type="Gene3D" id="3.40.50.970">
    <property type="match status" value="2"/>
</dbReference>